<proteinExistence type="predicted"/>
<organism evidence="2 3">
    <name type="scientific">Colletotrichum salicis</name>
    <dbReference type="NCBI Taxonomy" id="1209931"/>
    <lineage>
        <taxon>Eukaryota</taxon>
        <taxon>Fungi</taxon>
        <taxon>Dikarya</taxon>
        <taxon>Ascomycota</taxon>
        <taxon>Pezizomycotina</taxon>
        <taxon>Sordariomycetes</taxon>
        <taxon>Hypocreomycetidae</taxon>
        <taxon>Glomerellales</taxon>
        <taxon>Glomerellaceae</taxon>
        <taxon>Colletotrichum</taxon>
        <taxon>Colletotrichum acutatum species complex</taxon>
    </lineage>
</organism>
<dbReference type="AlphaFoldDB" id="A0A135V915"/>
<sequence>MSPNYRPSAAERQTTHFLRRPLKSSASQNLRGSPINAKRSQTRDAPPFHIPPPTAHQHSHTHTCTHAARPPGPRSPVALWEPVGGLWKNASRRMQKPGTPVPMGCNGQSPNRPKNRFPIQGKDMRRLGLALRPACTTVTLKSSRYCAVRRGPPNPLEQCSSRLPGSLLHLSGEGRHFSHARRLTFESKHASSP</sequence>
<keyword evidence="3" id="KW-1185">Reference proteome</keyword>
<feature type="region of interest" description="Disordered" evidence="1">
    <location>
        <begin position="1"/>
        <end position="76"/>
    </location>
</feature>
<evidence type="ECO:0000256" key="1">
    <source>
        <dbReference type="SAM" id="MobiDB-lite"/>
    </source>
</evidence>
<comment type="caution">
    <text evidence="2">The sequence shown here is derived from an EMBL/GenBank/DDBJ whole genome shotgun (WGS) entry which is preliminary data.</text>
</comment>
<gene>
    <name evidence="2" type="ORF">CSAL01_01727</name>
</gene>
<evidence type="ECO:0000313" key="3">
    <source>
        <dbReference type="Proteomes" id="UP000070121"/>
    </source>
</evidence>
<dbReference type="Proteomes" id="UP000070121">
    <property type="component" value="Unassembled WGS sequence"/>
</dbReference>
<feature type="region of interest" description="Disordered" evidence="1">
    <location>
        <begin position="94"/>
        <end position="119"/>
    </location>
</feature>
<feature type="compositionally biased region" description="Polar residues" evidence="1">
    <location>
        <begin position="1"/>
        <end position="16"/>
    </location>
</feature>
<name>A0A135V915_9PEZI</name>
<protein>
    <submittedName>
        <fullName evidence="2">Uncharacterized protein</fullName>
    </submittedName>
</protein>
<reference evidence="2 3" key="1">
    <citation type="submission" date="2014-02" db="EMBL/GenBank/DDBJ databases">
        <title>The genome sequence of Colletotrichum salicis CBS 607.94.</title>
        <authorList>
            <person name="Baroncelli R."/>
            <person name="Thon M.R."/>
        </authorList>
    </citation>
    <scope>NUCLEOTIDE SEQUENCE [LARGE SCALE GENOMIC DNA]</scope>
    <source>
        <strain evidence="2 3">CBS 607.94</strain>
    </source>
</reference>
<dbReference type="EMBL" id="JFFI01000140">
    <property type="protein sequence ID" value="KXH69249.1"/>
    <property type="molecule type" value="Genomic_DNA"/>
</dbReference>
<dbReference type="OrthoDB" id="10517643at2759"/>
<accession>A0A135V915</accession>
<evidence type="ECO:0000313" key="2">
    <source>
        <dbReference type="EMBL" id="KXH69249.1"/>
    </source>
</evidence>